<proteinExistence type="predicted"/>
<dbReference type="PhylomeDB" id="E9HQ64"/>
<name>E9HQ64_DAPPU</name>
<dbReference type="Proteomes" id="UP000000305">
    <property type="component" value="Unassembled WGS sequence"/>
</dbReference>
<evidence type="ECO:0000313" key="1">
    <source>
        <dbReference type="EMBL" id="EFX66115.1"/>
    </source>
</evidence>
<protein>
    <submittedName>
        <fullName evidence="1">Uncharacterized protein</fullName>
    </submittedName>
</protein>
<accession>E9HQ64</accession>
<dbReference type="InParanoid" id="E9HQ64"/>
<dbReference type="OrthoDB" id="5791190at2759"/>
<reference evidence="1 2" key="1">
    <citation type="journal article" date="2011" name="Science">
        <title>The ecoresponsive genome of Daphnia pulex.</title>
        <authorList>
            <person name="Colbourne J.K."/>
            <person name="Pfrender M.E."/>
            <person name="Gilbert D."/>
            <person name="Thomas W.K."/>
            <person name="Tucker A."/>
            <person name="Oakley T.H."/>
            <person name="Tokishita S."/>
            <person name="Aerts A."/>
            <person name="Arnold G.J."/>
            <person name="Basu M.K."/>
            <person name="Bauer D.J."/>
            <person name="Caceres C.E."/>
            <person name="Carmel L."/>
            <person name="Casola C."/>
            <person name="Choi J.H."/>
            <person name="Detter J.C."/>
            <person name="Dong Q."/>
            <person name="Dusheyko S."/>
            <person name="Eads B.D."/>
            <person name="Frohlich T."/>
            <person name="Geiler-Samerotte K.A."/>
            <person name="Gerlach D."/>
            <person name="Hatcher P."/>
            <person name="Jogdeo S."/>
            <person name="Krijgsveld J."/>
            <person name="Kriventseva E.V."/>
            <person name="Kultz D."/>
            <person name="Laforsch C."/>
            <person name="Lindquist E."/>
            <person name="Lopez J."/>
            <person name="Manak J.R."/>
            <person name="Muller J."/>
            <person name="Pangilinan J."/>
            <person name="Patwardhan R.P."/>
            <person name="Pitluck S."/>
            <person name="Pritham E.J."/>
            <person name="Rechtsteiner A."/>
            <person name="Rho M."/>
            <person name="Rogozin I.B."/>
            <person name="Sakarya O."/>
            <person name="Salamov A."/>
            <person name="Schaack S."/>
            <person name="Shapiro H."/>
            <person name="Shiga Y."/>
            <person name="Skalitzky C."/>
            <person name="Smith Z."/>
            <person name="Souvorov A."/>
            <person name="Sung W."/>
            <person name="Tang Z."/>
            <person name="Tsuchiya D."/>
            <person name="Tu H."/>
            <person name="Vos H."/>
            <person name="Wang M."/>
            <person name="Wolf Y.I."/>
            <person name="Yamagata H."/>
            <person name="Yamada T."/>
            <person name="Ye Y."/>
            <person name="Shaw J.R."/>
            <person name="Andrews J."/>
            <person name="Crease T.J."/>
            <person name="Tang H."/>
            <person name="Lucas S.M."/>
            <person name="Robertson H.M."/>
            <person name="Bork P."/>
            <person name="Koonin E.V."/>
            <person name="Zdobnov E.M."/>
            <person name="Grigoriev I.V."/>
            <person name="Lynch M."/>
            <person name="Boore J.L."/>
        </authorList>
    </citation>
    <scope>NUCLEOTIDE SEQUENCE [LARGE SCALE GENOMIC DNA]</scope>
</reference>
<dbReference type="EMBL" id="GL732715">
    <property type="protein sequence ID" value="EFX66115.1"/>
    <property type="molecule type" value="Genomic_DNA"/>
</dbReference>
<dbReference type="KEGG" id="dpx:DAPPUDRAFT_263651"/>
<dbReference type="STRING" id="6669.E9HQ64"/>
<evidence type="ECO:0000313" key="2">
    <source>
        <dbReference type="Proteomes" id="UP000000305"/>
    </source>
</evidence>
<sequence length="123" mass="14166">MPSLLRKIEQEMGEKPSKIYRKMNETIPRDVKVQAAQGPRNLKKVQNTILNAKQKLQLTRDTLYNLHVRTVNGSFVKHINTFPDLIVIGWDDNLADVFSSLLGRDEPIGLFYDTTFKLGDFYV</sequence>
<keyword evidence="2" id="KW-1185">Reference proteome</keyword>
<dbReference type="AlphaFoldDB" id="E9HQ64"/>
<gene>
    <name evidence="1" type="ORF">DAPPUDRAFT_263651</name>
</gene>
<organism evidence="1 2">
    <name type="scientific">Daphnia pulex</name>
    <name type="common">Water flea</name>
    <dbReference type="NCBI Taxonomy" id="6669"/>
    <lineage>
        <taxon>Eukaryota</taxon>
        <taxon>Metazoa</taxon>
        <taxon>Ecdysozoa</taxon>
        <taxon>Arthropoda</taxon>
        <taxon>Crustacea</taxon>
        <taxon>Branchiopoda</taxon>
        <taxon>Diplostraca</taxon>
        <taxon>Cladocera</taxon>
        <taxon>Anomopoda</taxon>
        <taxon>Daphniidae</taxon>
        <taxon>Daphnia</taxon>
    </lineage>
</organism>
<dbReference type="HOGENOM" id="CLU_2099298_0_0_1"/>